<dbReference type="EMBL" id="SUMB01000004">
    <property type="protein sequence ID" value="TJZ54662.1"/>
    <property type="molecule type" value="Genomic_DNA"/>
</dbReference>
<evidence type="ECO:0000256" key="1">
    <source>
        <dbReference type="SAM" id="MobiDB-lite"/>
    </source>
</evidence>
<reference evidence="3 4" key="1">
    <citation type="submission" date="2019-04" db="EMBL/GenBank/DDBJ databases">
        <title>Streptomyces piniterrae sp. nov., a heliquinomycin-producing actinomycete isolated from rhizosphere soil of Pinus yunnanensis.</title>
        <authorList>
            <person name="Zhuang X."/>
            <person name="Zhao J."/>
        </authorList>
    </citation>
    <scope>NUCLEOTIDE SEQUENCE [LARGE SCALE GENOMIC DNA]</scope>
    <source>
        <strain evidence="4">jys28</strain>
    </source>
</reference>
<proteinExistence type="predicted"/>
<keyword evidence="4" id="KW-1185">Reference proteome</keyword>
<organism evidence="3 4">
    <name type="scientific">Streptomyces piniterrae</name>
    <dbReference type="NCBI Taxonomy" id="2571125"/>
    <lineage>
        <taxon>Bacteria</taxon>
        <taxon>Bacillati</taxon>
        <taxon>Actinomycetota</taxon>
        <taxon>Actinomycetes</taxon>
        <taxon>Kitasatosporales</taxon>
        <taxon>Streptomycetaceae</taxon>
        <taxon>Streptomyces</taxon>
    </lineage>
</organism>
<dbReference type="Proteomes" id="UP000308697">
    <property type="component" value="Unassembled WGS sequence"/>
</dbReference>
<protein>
    <recommendedName>
        <fullName evidence="2">Type VII secretion system protein EssD-like domain-containing protein</fullName>
    </recommendedName>
</protein>
<dbReference type="InterPro" id="IPR044927">
    <property type="entry name" value="Endonuclea_NS_2"/>
</dbReference>
<feature type="domain" description="Type VII secretion system protein EssD-like" evidence="2">
    <location>
        <begin position="253"/>
        <end position="331"/>
    </location>
</feature>
<accession>A0A4U0NLI9</accession>
<evidence type="ECO:0000313" key="3">
    <source>
        <dbReference type="EMBL" id="TJZ54662.1"/>
    </source>
</evidence>
<comment type="caution">
    <text evidence="3">The sequence shown here is derived from an EMBL/GenBank/DDBJ whole genome shotgun (WGS) entry which is preliminary data.</text>
</comment>
<evidence type="ECO:0000259" key="2">
    <source>
        <dbReference type="Pfam" id="PF13930"/>
    </source>
</evidence>
<evidence type="ECO:0000313" key="4">
    <source>
        <dbReference type="Proteomes" id="UP000308697"/>
    </source>
</evidence>
<dbReference type="OrthoDB" id="4331186at2"/>
<dbReference type="AlphaFoldDB" id="A0A4U0NLI9"/>
<sequence>MGEFRDNIPELETALDAKITAKVETEPALQCGTSGCEVTTRITEITPSPEARKRISDGQVTVRLTATVQIEGRPAGTCTATEKLPLDSAGDIACTDTEAAPLYTAEHAAKRREAEARARISGVPEPYQVRSTADTTVRVLAAVDTTELQQAQRQDEQLLVDAPSPADLAERAALAAIDDEDRPLDCAQQMPSDAKPNGEGWILNSLGSEPNPRTETGEACLKKPPNNSNPEEQKPDPFGYAEARVTVRRLGLEPAEDLARCHIIAARFGGSNKLKKNLSPCGQLLTNNNPLGMSRIENYVAQSIAKNPEGSVWYLVEPFFRNSQSSVPKGYVMMAILYSPSGLPYGIDSQSVLNVVETPHGLTNIGN</sequence>
<dbReference type="Pfam" id="PF13930">
    <property type="entry name" value="Endonuclea_NS_2"/>
    <property type="match status" value="1"/>
</dbReference>
<feature type="compositionally biased region" description="Polar residues" evidence="1">
    <location>
        <begin position="205"/>
        <end position="214"/>
    </location>
</feature>
<feature type="region of interest" description="Disordered" evidence="1">
    <location>
        <begin position="189"/>
        <end position="238"/>
    </location>
</feature>
<dbReference type="Gene3D" id="3.40.570.10">
    <property type="entry name" value="Extracellular Endonuclease, subunit A"/>
    <property type="match status" value="1"/>
</dbReference>
<dbReference type="InterPro" id="IPR044929">
    <property type="entry name" value="DNA/RNA_non-sp_Endonuclease_sf"/>
</dbReference>
<name>A0A4U0NLI9_9ACTN</name>
<gene>
    <name evidence="3" type="ORF">FCH28_13905</name>
</gene>